<reference evidence="2" key="1">
    <citation type="journal article" date="2011" name="PLoS Genet.">
        <title>Azospirillum genomes reveal transition of bacteria from aquatic to terrestrial environments.</title>
        <authorList>
            <person name="Wisniewski-Dye F."/>
            <person name="Borziak K."/>
            <person name="Khalsa-Moyers G."/>
            <person name="Alexandre G."/>
            <person name="Sukharnikov L.O."/>
            <person name="Wuichet K."/>
            <person name="Hurst G.B."/>
            <person name="McDonald W.H."/>
            <person name="Robertson J.S."/>
            <person name="Barbe V."/>
            <person name="Calteau A."/>
            <person name="Rouy Z."/>
            <person name="Mangenot S."/>
            <person name="Prigent-Combaret C."/>
            <person name="Normand P."/>
            <person name="Boyer M."/>
            <person name="Siguier P."/>
            <person name="Dessaux Y."/>
            <person name="Elmerich C."/>
            <person name="Condemine G."/>
            <person name="Krishnen G."/>
            <person name="Kennedy I."/>
            <person name="Paterson A.H."/>
            <person name="Gonzalez V."/>
            <person name="Mavingui P."/>
            <person name="Zhulin I.B."/>
        </authorList>
    </citation>
    <scope>NUCLEOTIDE SEQUENCE [LARGE SCALE GENOMIC DNA]</scope>
    <source>
        <strain evidence="2">4B</strain>
    </source>
</reference>
<dbReference type="OrthoDB" id="7366332at2"/>
<keyword evidence="1" id="KW-0614">Plasmid</keyword>
<evidence type="ECO:0000313" key="2">
    <source>
        <dbReference type="Proteomes" id="UP000005667"/>
    </source>
</evidence>
<evidence type="ECO:0008006" key="3">
    <source>
        <dbReference type="Google" id="ProtNLM"/>
    </source>
</evidence>
<dbReference type="AlphaFoldDB" id="G7ZA21"/>
<evidence type="ECO:0000313" key="1">
    <source>
        <dbReference type="EMBL" id="CBS88444.1"/>
    </source>
</evidence>
<protein>
    <recommendedName>
        <fullName evidence="3">SCP domain-containing protein</fullName>
    </recommendedName>
</protein>
<proteinExistence type="predicted"/>
<dbReference type="EMBL" id="FQ311869">
    <property type="protein sequence ID" value="CBS88444.1"/>
    <property type="molecule type" value="Genomic_DNA"/>
</dbReference>
<dbReference type="Gene3D" id="3.40.33.10">
    <property type="entry name" value="CAP"/>
    <property type="match status" value="1"/>
</dbReference>
<organism evidence="1 2">
    <name type="scientific">Azospirillum lipoferum (strain 4B)</name>
    <dbReference type="NCBI Taxonomy" id="862719"/>
    <lineage>
        <taxon>Bacteria</taxon>
        <taxon>Pseudomonadati</taxon>
        <taxon>Pseudomonadota</taxon>
        <taxon>Alphaproteobacteria</taxon>
        <taxon>Rhodospirillales</taxon>
        <taxon>Azospirillaceae</taxon>
        <taxon>Azospirillum</taxon>
    </lineage>
</organism>
<name>G7ZA21_AZOL4</name>
<dbReference type="RefSeq" id="WP_014187912.1">
    <property type="nucleotide sequence ID" value="NC_016585.1"/>
</dbReference>
<geneLocation type="plasmid" evidence="1 2">
    <name>AZO_p1</name>
</geneLocation>
<keyword evidence="2" id="KW-1185">Reference proteome</keyword>
<dbReference type="InterPro" id="IPR035940">
    <property type="entry name" value="CAP_sf"/>
</dbReference>
<sequence>MVNIYTPTAQDGLSSAEIVLYDQLMDYRAQLGLPAIPLSKALTTTAARHVVDIADNLGTAVSDQLPGENRAHSWSDAAYNAKDPNTYGAIWNAPARLGTGYAGYGFEILATGTGSVVRSTPEQTASVLLTAWKMSSGHNAVMTNQGDWKSYSWNAVGVAVYKNSAAIWFGREADPTGGPAIDGFDPLRYLAGNADLAQAFGTDTAAAQSHYIQFGAREGRSTTAFNPHQYLAGYGDLMAAFGSDAQAAENHYIQSGLREGRSATAFDADAYLASNPDLLAAFGSDRDAASRHYIDSGRMEQRRLDGFDAAAYERANPDIAAAFGADLTAATRHYVEYGYHEHRRTAIPPSAAQGAPLAGSEVDSLQFSAPVEEGSLILGRLAEAPADLTWAAGVPAVPLAAPLPGIGMVPFHGSDAQSLMLAFAVPV</sequence>
<gene>
    <name evidence="1" type="ordered locus">AZOLI_p10133</name>
</gene>
<dbReference type="Proteomes" id="UP000005667">
    <property type="component" value="Plasmid AZO_p1"/>
</dbReference>
<accession>G7ZA21</accession>
<dbReference type="KEGG" id="ali:AZOLI_p10133"/>
<dbReference type="HOGENOM" id="CLU_641986_0_0_5"/>